<dbReference type="Proteomes" id="UP001597480">
    <property type="component" value="Unassembled WGS sequence"/>
</dbReference>
<keyword evidence="2" id="KW-1185">Reference proteome</keyword>
<reference evidence="2" key="1">
    <citation type="journal article" date="2019" name="Int. J. Syst. Evol. Microbiol.">
        <title>The Global Catalogue of Microorganisms (GCM) 10K type strain sequencing project: providing services to taxonomists for standard genome sequencing and annotation.</title>
        <authorList>
            <consortium name="The Broad Institute Genomics Platform"/>
            <consortium name="The Broad Institute Genome Sequencing Center for Infectious Disease"/>
            <person name="Wu L."/>
            <person name="Ma J."/>
        </authorList>
    </citation>
    <scope>NUCLEOTIDE SEQUENCE [LARGE SCALE GENOMIC DNA]</scope>
    <source>
        <strain evidence="2">KCTC 42107</strain>
    </source>
</reference>
<dbReference type="RefSeq" id="WP_379819157.1">
    <property type="nucleotide sequence ID" value="NZ_JBHUMD010000001.1"/>
</dbReference>
<evidence type="ECO:0000313" key="1">
    <source>
        <dbReference type="EMBL" id="MFD2600447.1"/>
    </source>
</evidence>
<gene>
    <name evidence="1" type="ORF">ACFSR3_00125</name>
</gene>
<organism evidence="1 2">
    <name type="scientific">Flavobacterium suzhouense</name>
    <dbReference type="NCBI Taxonomy" id="1529638"/>
    <lineage>
        <taxon>Bacteria</taxon>
        <taxon>Pseudomonadati</taxon>
        <taxon>Bacteroidota</taxon>
        <taxon>Flavobacteriia</taxon>
        <taxon>Flavobacteriales</taxon>
        <taxon>Flavobacteriaceae</taxon>
        <taxon>Flavobacterium</taxon>
    </lineage>
</organism>
<protein>
    <submittedName>
        <fullName evidence="1">Uncharacterized protein</fullName>
    </submittedName>
</protein>
<name>A0ABW5NN35_9FLAO</name>
<evidence type="ECO:0000313" key="2">
    <source>
        <dbReference type="Proteomes" id="UP001597480"/>
    </source>
</evidence>
<comment type="caution">
    <text evidence="1">The sequence shown here is derived from an EMBL/GenBank/DDBJ whole genome shotgun (WGS) entry which is preliminary data.</text>
</comment>
<dbReference type="EMBL" id="JBHUMD010000001">
    <property type="protein sequence ID" value="MFD2600447.1"/>
    <property type="molecule type" value="Genomic_DNA"/>
</dbReference>
<proteinExistence type="predicted"/>
<sequence length="95" mass="10886">MTKSEKKALLNKLIADFLATSDASERAEIRDNIFKELNKLPLSSHDRNHTEDEMDLWLYNIDRFIKDPKNTAAHTSVIADFEEIVKVVDISLLAN</sequence>
<accession>A0ABW5NN35</accession>